<gene>
    <name evidence="2" type="ORF">JJB09_21165</name>
</gene>
<reference evidence="2" key="1">
    <citation type="submission" date="2021-01" db="EMBL/GenBank/DDBJ databases">
        <title>Rhizobium sp. strain KVB221 16S ribosomal RNA gene Genome sequencing and assembly.</title>
        <authorList>
            <person name="Kang M."/>
        </authorList>
    </citation>
    <scope>NUCLEOTIDE SEQUENCE</scope>
    <source>
        <strain evidence="2">KVB221</strain>
    </source>
</reference>
<dbReference type="Pfam" id="PF13185">
    <property type="entry name" value="GAF_2"/>
    <property type="match status" value="1"/>
</dbReference>
<protein>
    <submittedName>
        <fullName evidence="2">GAF domain-containing protein</fullName>
    </submittedName>
</protein>
<dbReference type="PANTHER" id="PTHR40660:SF1">
    <property type="entry name" value="5'-PHOSPHATE OXIDASE PUTATIVE DOMAIN-CONTAINING PROTEIN-RELATED"/>
    <property type="match status" value="1"/>
</dbReference>
<dbReference type="PANTHER" id="PTHR40660">
    <property type="entry name" value="5'-PHOSPHATE OXIDASE PUTATIVE DOMAIN-CONTAINING PROTEIN-RELATED"/>
    <property type="match status" value="1"/>
</dbReference>
<dbReference type="InterPro" id="IPR011576">
    <property type="entry name" value="Pyridox_Oxase_N"/>
</dbReference>
<comment type="caution">
    <text evidence="2">The sequence shown here is derived from an EMBL/GenBank/DDBJ whole genome shotgun (WGS) entry which is preliminary data.</text>
</comment>
<dbReference type="SMART" id="SM00065">
    <property type="entry name" value="GAF"/>
    <property type="match status" value="1"/>
</dbReference>
<sequence length="445" mass="48180">MRVALADLHACFEGVIPSIIATVSADGTPNISYLSHVVMIDDDHIALSNQFFAKTAANVRANPHATLMLVDGNNGTQYTLDIEFQRSVDNGVLFDHIALHLKASSAQVGMAGIMRLRSADIFRVHEIRIAKSNAEIRDEVANRRPAELTAVARIAEAIDRATDVGGIMDALLAGLSSELSCKHALVLLNDPAAGVLTTVGSIGYERSGLGSEVRGENDLIASAAAHGRPIKVSDMSRVRRMGEAIIHTSGTDENEARTIALPRLADAMSQLAVPIIVRQAVRGVIFVESNERLAFRDEDVAAIEILGRQTAAALALSETEAFETIAAPSRQAPSTSYGEPIAITHHAFDDSIFIGNDYVIKGVAGRLLAYLIDRSISEGRSEFTNREIRLTEALRLPDLKDNLETRLLLLRRRLEAKGFPIQIVHVGRGRIRLDVAGTPTIRKVD</sequence>
<evidence type="ECO:0000313" key="3">
    <source>
        <dbReference type="Proteomes" id="UP000633219"/>
    </source>
</evidence>
<dbReference type="Gene3D" id="3.30.450.40">
    <property type="match status" value="1"/>
</dbReference>
<dbReference type="RefSeq" id="WP_201663080.1">
    <property type="nucleotide sequence ID" value="NZ_JAEQNC010000014.1"/>
</dbReference>
<dbReference type="InterPro" id="IPR012349">
    <property type="entry name" value="Split_barrel_FMN-bd"/>
</dbReference>
<name>A0A937CQW8_9HYPH</name>
<feature type="domain" description="GAF" evidence="1">
    <location>
        <begin position="163"/>
        <end position="324"/>
    </location>
</feature>
<dbReference type="Proteomes" id="UP000633219">
    <property type="component" value="Unassembled WGS sequence"/>
</dbReference>
<dbReference type="SUPFAM" id="SSF55781">
    <property type="entry name" value="GAF domain-like"/>
    <property type="match status" value="1"/>
</dbReference>
<dbReference type="EMBL" id="JAEQNC010000014">
    <property type="protein sequence ID" value="MBL0374528.1"/>
    <property type="molecule type" value="Genomic_DNA"/>
</dbReference>
<dbReference type="InterPro" id="IPR029016">
    <property type="entry name" value="GAF-like_dom_sf"/>
</dbReference>
<dbReference type="Pfam" id="PF01243">
    <property type="entry name" value="PNPOx_N"/>
    <property type="match status" value="1"/>
</dbReference>
<dbReference type="AlphaFoldDB" id="A0A937CQW8"/>
<keyword evidence="3" id="KW-1185">Reference proteome</keyword>
<evidence type="ECO:0000313" key="2">
    <source>
        <dbReference type="EMBL" id="MBL0374528.1"/>
    </source>
</evidence>
<organism evidence="2 3">
    <name type="scientific">Rhizobium setariae</name>
    <dbReference type="NCBI Taxonomy" id="2801340"/>
    <lineage>
        <taxon>Bacteria</taxon>
        <taxon>Pseudomonadati</taxon>
        <taxon>Pseudomonadota</taxon>
        <taxon>Alphaproteobacteria</taxon>
        <taxon>Hyphomicrobiales</taxon>
        <taxon>Rhizobiaceae</taxon>
        <taxon>Rhizobium/Agrobacterium group</taxon>
        <taxon>Rhizobium</taxon>
    </lineage>
</organism>
<dbReference type="InterPro" id="IPR003018">
    <property type="entry name" value="GAF"/>
</dbReference>
<dbReference type="Gene3D" id="2.30.110.10">
    <property type="entry name" value="Electron Transport, Fmn-binding Protein, Chain A"/>
    <property type="match status" value="1"/>
</dbReference>
<proteinExistence type="predicted"/>
<evidence type="ECO:0000259" key="1">
    <source>
        <dbReference type="SMART" id="SM00065"/>
    </source>
</evidence>
<dbReference type="SUPFAM" id="SSF50475">
    <property type="entry name" value="FMN-binding split barrel"/>
    <property type="match status" value="1"/>
</dbReference>
<accession>A0A937CQW8</accession>